<proteinExistence type="predicted"/>
<sequence>MPSINSYYAISALSEGLGKTARHINHAEGMGRKQEKYGELDYTLFAQTLTSLLYPVAAITRSYHLEDDVQHAFHHSYQRMTELGFISSSM</sequence>
<dbReference type="EMBL" id="BIFT01000002">
    <property type="protein sequence ID" value="GCE29766.1"/>
    <property type="molecule type" value="Genomic_DNA"/>
</dbReference>
<name>A0A402BEN5_9CHLR</name>
<accession>A0A402BEN5</accession>
<dbReference type="Proteomes" id="UP000287171">
    <property type="component" value="Unassembled WGS sequence"/>
</dbReference>
<reference evidence="2" key="1">
    <citation type="submission" date="2018-12" db="EMBL/GenBank/DDBJ databases">
        <title>Tengunoibacter tsumagoiensis gen. nov., sp. nov., Dictyobacter kobayashii sp. nov., D. alpinus sp. nov., and D. joshuensis sp. nov. and description of Dictyobacteraceae fam. nov. within the order Ktedonobacterales isolated from Tengu-no-mugimeshi.</title>
        <authorList>
            <person name="Wang C.M."/>
            <person name="Zheng Y."/>
            <person name="Sakai Y."/>
            <person name="Toyoda A."/>
            <person name="Minakuchi Y."/>
            <person name="Abe K."/>
            <person name="Yokota A."/>
            <person name="Yabe S."/>
        </authorList>
    </citation>
    <scope>NUCLEOTIDE SEQUENCE [LARGE SCALE GENOMIC DNA]</scope>
    <source>
        <strain evidence="2">Uno16</strain>
    </source>
</reference>
<organism evidence="1 2">
    <name type="scientific">Dictyobacter alpinus</name>
    <dbReference type="NCBI Taxonomy" id="2014873"/>
    <lineage>
        <taxon>Bacteria</taxon>
        <taxon>Bacillati</taxon>
        <taxon>Chloroflexota</taxon>
        <taxon>Ktedonobacteria</taxon>
        <taxon>Ktedonobacterales</taxon>
        <taxon>Dictyobacteraceae</taxon>
        <taxon>Dictyobacter</taxon>
    </lineage>
</organism>
<protein>
    <submittedName>
        <fullName evidence="1">Uncharacterized protein</fullName>
    </submittedName>
</protein>
<evidence type="ECO:0000313" key="1">
    <source>
        <dbReference type="EMBL" id="GCE29766.1"/>
    </source>
</evidence>
<keyword evidence="2" id="KW-1185">Reference proteome</keyword>
<comment type="caution">
    <text evidence="1">The sequence shown here is derived from an EMBL/GenBank/DDBJ whole genome shotgun (WGS) entry which is preliminary data.</text>
</comment>
<dbReference type="AlphaFoldDB" id="A0A402BEN5"/>
<evidence type="ECO:0000313" key="2">
    <source>
        <dbReference type="Proteomes" id="UP000287171"/>
    </source>
</evidence>
<gene>
    <name evidence="1" type="ORF">KDA_52500</name>
</gene>